<organism evidence="3 4">
    <name type="scientific">Deinococcus ruber</name>
    <dbReference type="NCBI Taxonomy" id="1848197"/>
    <lineage>
        <taxon>Bacteria</taxon>
        <taxon>Thermotogati</taxon>
        <taxon>Deinococcota</taxon>
        <taxon>Deinococci</taxon>
        <taxon>Deinococcales</taxon>
        <taxon>Deinococcaceae</taxon>
        <taxon>Deinococcus</taxon>
    </lineage>
</organism>
<feature type="signal peptide" evidence="2">
    <location>
        <begin position="1"/>
        <end position="37"/>
    </location>
</feature>
<dbReference type="Proteomes" id="UP000603865">
    <property type="component" value="Unassembled WGS sequence"/>
</dbReference>
<keyword evidence="2" id="KW-0732">Signal</keyword>
<evidence type="ECO:0000313" key="3">
    <source>
        <dbReference type="EMBL" id="GGR38338.1"/>
    </source>
</evidence>
<keyword evidence="4" id="KW-1185">Reference proteome</keyword>
<dbReference type="EMBL" id="BMQL01000085">
    <property type="protein sequence ID" value="GGR38338.1"/>
    <property type="molecule type" value="Genomic_DNA"/>
</dbReference>
<proteinExistence type="predicted"/>
<feature type="chain" id="PRO_5037941041" description="DUF11 domain-containing protein" evidence="2">
    <location>
        <begin position="38"/>
        <end position="692"/>
    </location>
</feature>
<dbReference type="InterPro" id="IPR047589">
    <property type="entry name" value="DUF11_rpt"/>
</dbReference>
<gene>
    <name evidence="3" type="ORF">GCM10008957_54380</name>
</gene>
<feature type="compositionally biased region" description="Gly residues" evidence="1">
    <location>
        <begin position="308"/>
        <end position="326"/>
    </location>
</feature>
<feature type="region of interest" description="Disordered" evidence="1">
    <location>
        <begin position="386"/>
        <end position="408"/>
    </location>
</feature>
<reference evidence="3" key="1">
    <citation type="journal article" date="2014" name="Int. J. Syst. Evol. Microbiol.">
        <title>Complete genome sequence of Corynebacterium casei LMG S-19264T (=DSM 44701T), isolated from a smear-ripened cheese.</title>
        <authorList>
            <consortium name="US DOE Joint Genome Institute (JGI-PGF)"/>
            <person name="Walter F."/>
            <person name="Albersmeier A."/>
            <person name="Kalinowski J."/>
            <person name="Ruckert C."/>
        </authorList>
    </citation>
    <scope>NUCLEOTIDE SEQUENCE</scope>
    <source>
        <strain evidence="3">JCM 31311</strain>
    </source>
</reference>
<protein>
    <recommendedName>
        <fullName evidence="5">DUF11 domain-containing protein</fullName>
    </recommendedName>
</protein>
<evidence type="ECO:0000313" key="4">
    <source>
        <dbReference type="Proteomes" id="UP000603865"/>
    </source>
</evidence>
<feature type="region of interest" description="Disordered" evidence="1">
    <location>
        <begin position="428"/>
        <end position="447"/>
    </location>
</feature>
<reference evidence="3" key="2">
    <citation type="submission" date="2020-09" db="EMBL/GenBank/DDBJ databases">
        <authorList>
            <person name="Sun Q."/>
            <person name="Ohkuma M."/>
        </authorList>
    </citation>
    <scope>NUCLEOTIDE SEQUENCE</scope>
    <source>
        <strain evidence="3">JCM 31311</strain>
    </source>
</reference>
<accession>A0A918KX43</accession>
<comment type="caution">
    <text evidence="3">The sequence shown here is derived from an EMBL/GenBank/DDBJ whole genome shotgun (WGS) entry which is preliminary data.</text>
</comment>
<name>A0A918KX43_9DEIO</name>
<feature type="region of interest" description="Disordered" evidence="1">
    <location>
        <begin position="307"/>
        <end position="326"/>
    </location>
</feature>
<evidence type="ECO:0000256" key="1">
    <source>
        <dbReference type="SAM" id="MobiDB-lite"/>
    </source>
</evidence>
<evidence type="ECO:0000256" key="2">
    <source>
        <dbReference type="SAM" id="SignalP"/>
    </source>
</evidence>
<sequence>MAHHTVPPHRTLKQPIPAPLTLVRLLCCLPLLSSALAAPVCALPGKDGPTYLKDTYYPGTGTATVGATSLSIGTARVDTNASTTALAAGDLVFIIQMQGATINTSNSIAYGDGSTGRGFTSLNGAGSYEFAQVKTVVGGTTVTLNTPLQHTYSTQAAGTTTTQQRFQVIRIPQHSALTLSGTLSAPSWNGTTGGVFVLDVAGTLNMGGATIDVSGTGFRGGGVALQASRAGSNAVDYALSGTPGYNGGGIDATQPLPYTPGGTKGEGIAGTPRLVVNPGGTISNGAQISDLGASGYPNNADYARGAPGNAGGGGTQHNAGGGGGSNVGSGGKGGNSYATYSATNTGATCVMYSSNFYGCNGDGSRPVGGLPGGALTASASYLIPGGGGGAGDSNDSSDNPTKAQGSGGNGGGIIFLRANAIAGSGTLKANGSDGQSAGRDAAGGGGAGGTVALATPTTALSGITVQANGGAGGNSGYPLRTGEVQGPAGGGGGGAILLPSGATLSAYQVNGGAAGVNSQSSTGPSNTYGSVAGEGGLGQIIYSNNEIASAAACYPTVTLSKLQRDVTTGGTFMTTSLGAKPGDTVEYCVVYQNTGGTARGFTITDSIPANLTVSPNGYSAAKGIRWAAGTTIAAGATAAPTGTDLTNAAADDQGTLTTTGGTFGRGQLTLDLSATGLLQNGSGTVCVQTKVN</sequence>
<dbReference type="NCBIfam" id="TIGR01451">
    <property type="entry name" value="B_ant_repeat"/>
    <property type="match status" value="1"/>
</dbReference>
<evidence type="ECO:0008006" key="5">
    <source>
        <dbReference type="Google" id="ProtNLM"/>
    </source>
</evidence>
<dbReference type="AlphaFoldDB" id="A0A918KX43"/>